<name>A0AAE1PVN6_9EUCA</name>
<dbReference type="AlphaFoldDB" id="A0AAE1PVN6"/>
<accession>A0AAE1PVN6</accession>
<comment type="caution">
    <text evidence="1">The sequence shown here is derived from an EMBL/GenBank/DDBJ whole genome shotgun (WGS) entry which is preliminary data.</text>
</comment>
<gene>
    <name evidence="1" type="ORF">Pmani_013247</name>
</gene>
<keyword evidence="2" id="KW-1185">Reference proteome</keyword>
<protein>
    <submittedName>
        <fullName evidence="1">Uncharacterized protein</fullName>
    </submittedName>
</protein>
<dbReference type="EMBL" id="JAWZYT010001108">
    <property type="protein sequence ID" value="KAK4315556.1"/>
    <property type="molecule type" value="Genomic_DNA"/>
</dbReference>
<organism evidence="1 2">
    <name type="scientific">Petrolisthes manimaculis</name>
    <dbReference type="NCBI Taxonomy" id="1843537"/>
    <lineage>
        <taxon>Eukaryota</taxon>
        <taxon>Metazoa</taxon>
        <taxon>Ecdysozoa</taxon>
        <taxon>Arthropoda</taxon>
        <taxon>Crustacea</taxon>
        <taxon>Multicrustacea</taxon>
        <taxon>Malacostraca</taxon>
        <taxon>Eumalacostraca</taxon>
        <taxon>Eucarida</taxon>
        <taxon>Decapoda</taxon>
        <taxon>Pleocyemata</taxon>
        <taxon>Anomura</taxon>
        <taxon>Galatheoidea</taxon>
        <taxon>Porcellanidae</taxon>
        <taxon>Petrolisthes</taxon>
    </lineage>
</organism>
<reference evidence="1" key="1">
    <citation type="submission" date="2023-11" db="EMBL/GenBank/DDBJ databases">
        <title>Genome assemblies of two species of porcelain crab, Petrolisthes cinctipes and Petrolisthes manimaculis (Anomura: Porcellanidae).</title>
        <authorList>
            <person name="Angst P."/>
        </authorList>
    </citation>
    <scope>NUCLEOTIDE SEQUENCE</scope>
    <source>
        <strain evidence="1">PB745_02</strain>
        <tissue evidence="1">Gill</tissue>
    </source>
</reference>
<evidence type="ECO:0000313" key="2">
    <source>
        <dbReference type="Proteomes" id="UP001292094"/>
    </source>
</evidence>
<dbReference type="Proteomes" id="UP001292094">
    <property type="component" value="Unassembled WGS sequence"/>
</dbReference>
<sequence>MNIQVAIQCIRRQGSSHSLLLSITEELFDLAAARQLHRMASYLPGRDNVWDGNGETKPFYCFLHLLQRFSEQGDQNYGISKGRFCWLISYGSRNLGAQKLRKWCSSPLPLSHLALLR</sequence>
<evidence type="ECO:0000313" key="1">
    <source>
        <dbReference type="EMBL" id="KAK4315556.1"/>
    </source>
</evidence>
<proteinExistence type="predicted"/>